<evidence type="ECO:0000256" key="1">
    <source>
        <dbReference type="SAM" id="Phobius"/>
    </source>
</evidence>
<name>B8JBD9_ANAD2</name>
<sequence length="92" mass="10186">MRRKPMRYHVRDASGRELVVPSLADLHALYAHGFLADDDLVRAETSDRWTRAGAMHALQGVRETRAESPRRVALLVAALVVLATAIGILLSR</sequence>
<accession>B8JBD9</accession>
<proteinExistence type="predicted"/>
<keyword evidence="1" id="KW-0472">Membrane</keyword>
<dbReference type="RefSeq" id="WP_012633568.1">
    <property type="nucleotide sequence ID" value="NC_011891.1"/>
</dbReference>
<protein>
    <recommendedName>
        <fullName evidence="4">GYF domain-containing protein</fullName>
    </recommendedName>
</protein>
<dbReference type="Proteomes" id="UP000007089">
    <property type="component" value="Chromosome"/>
</dbReference>
<feature type="transmembrane region" description="Helical" evidence="1">
    <location>
        <begin position="72"/>
        <end position="90"/>
    </location>
</feature>
<keyword evidence="3" id="KW-1185">Reference proteome</keyword>
<dbReference type="EMBL" id="CP001359">
    <property type="protein sequence ID" value="ACL65766.1"/>
    <property type="molecule type" value="Genomic_DNA"/>
</dbReference>
<dbReference type="KEGG" id="acp:A2cp1_2428"/>
<evidence type="ECO:0000313" key="2">
    <source>
        <dbReference type="EMBL" id="ACL65766.1"/>
    </source>
</evidence>
<evidence type="ECO:0008006" key="4">
    <source>
        <dbReference type="Google" id="ProtNLM"/>
    </source>
</evidence>
<dbReference type="AlphaFoldDB" id="B8JBD9"/>
<evidence type="ECO:0000313" key="3">
    <source>
        <dbReference type="Proteomes" id="UP000007089"/>
    </source>
</evidence>
<reference evidence="2" key="1">
    <citation type="submission" date="2009-01" db="EMBL/GenBank/DDBJ databases">
        <title>Complete sequence of Anaeromyxobacter dehalogenans 2CP-1.</title>
        <authorList>
            <consortium name="US DOE Joint Genome Institute"/>
            <person name="Lucas S."/>
            <person name="Copeland A."/>
            <person name="Lapidus A."/>
            <person name="Glavina del Rio T."/>
            <person name="Dalin E."/>
            <person name="Tice H."/>
            <person name="Bruce D."/>
            <person name="Goodwin L."/>
            <person name="Pitluck S."/>
            <person name="Saunders E."/>
            <person name="Brettin T."/>
            <person name="Detter J.C."/>
            <person name="Han C."/>
            <person name="Larimer F."/>
            <person name="Land M."/>
            <person name="Hauser L."/>
            <person name="Kyrpides N."/>
            <person name="Ovchinnikova G."/>
            <person name="Beliaev A.S."/>
            <person name="Richardson P."/>
        </authorList>
    </citation>
    <scope>NUCLEOTIDE SEQUENCE</scope>
    <source>
        <strain evidence="2">2CP-1</strain>
    </source>
</reference>
<dbReference type="HOGENOM" id="CLU_2434436_0_0_7"/>
<keyword evidence="1" id="KW-0812">Transmembrane</keyword>
<keyword evidence="1" id="KW-1133">Transmembrane helix</keyword>
<gene>
    <name evidence="2" type="ordered locus">A2cp1_2428</name>
</gene>
<organism evidence="2 3">
    <name type="scientific">Anaeromyxobacter dehalogenans (strain ATCC BAA-258 / DSM 21875 / 2CP-1)</name>
    <dbReference type="NCBI Taxonomy" id="455488"/>
    <lineage>
        <taxon>Bacteria</taxon>
        <taxon>Pseudomonadati</taxon>
        <taxon>Myxococcota</taxon>
        <taxon>Myxococcia</taxon>
        <taxon>Myxococcales</taxon>
        <taxon>Cystobacterineae</taxon>
        <taxon>Anaeromyxobacteraceae</taxon>
        <taxon>Anaeromyxobacter</taxon>
    </lineage>
</organism>